<dbReference type="Gene3D" id="2.40.128.110">
    <property type="entry name" value="Lipid/polyisoprenoid-binding, YceI-like"/>
    <property type="match status" value="1"/>
</dbReference>
<dbReference type="AlphaFoldDB" id="A0A4R5CRL5"/>
<dbReference type="SUPFAM" id="SSF101874">
    <property type="entry name" value="YceI-like"/>
    <property type="match status" value="1"/>
</dbReference>
<reference evidence="3 4" key="1">
    <citation type="submission" date="2019-03" db="EMBL/GenBank/DDBJ databases">
        <title>Flavobacterium TSA-D2 sp. nov., isolated from arctic soil.</title>
        <authorList>
            <person name="Chaudhary D.K."/>
        </authorList>
    </citation>
    <scope>NUCLEOTIDE SEQUENCE [LARGE SCALE GENOMIC DNA]</scope>
    <source>
        <strain evidence="3 4">TSA-D2</strain>
    </source>
</reference>
<evidence type="ECO:0000256" key="1">
    <source>
        <dbReference type="SAM" id="SignalP"/>
    </source>
</evidence>
<keyword evidence="1" id="KW-0732">Signal</keyword>
<dbReference type="Pfam" id="PF04264">
    <property type="entry name" value="YceI"/>
    <property type="match status" value="1"/>
</dbReference>
<feature type="domain" description="Lipid/polyisoprenoid-binding YceI-like" evidence="2">
    <location>
        <begin position="23"/>
        <end position="177"/>
    </location>
</feature>
<gene>
    <name evidence="3" type="ORF">E0F98_11420</name>
</gene>
<comment type="caution">
    <text evidence="3">The sequence shown here is derived from an EMBL/GenBank/DDBJ whole genome shotgun (WGS) entry which is preliminary data.</text>
</comment>
<dbReference type="InterPro" id="IPR036761">
    <property type="entry name" value="TTHA0802/YceI-like_sf"/>
</dbReference>
<name>A0A4R5CRL5_9FLAO</name>
<dbReference type="PANTHER" id="PTHR34406:SF1">
    <property type="entry name" value="PROTEIN YCEI"/>
    <property type="match status" value="1"/>
</dbReference>
<dbReference type="RefSeq" id="WP_132111557.1">
    <property type="nucleotide sequence ID" value="NZ_SMFO01000008.1"/>
</dbReference>
<keyword evidence="4" id="KW-1185">Reference proteome</keyword>
<organism evidence="3 4">
    <name type="scientific">Flavobacterium hiemivividum</name>
    <dbReference type="NCBI Taxonomy" id="2541734"/>
    <lineage>
        <taxon>Bacteria</taxon>
        <taxon>Pseudomonadati</taxon>
        <taxon>Bacteroidota</taxon>
        <taxon>Flavobacteriia</taxon>
        <taxon>Flavobacteriales</taxon>
        <taxon>Flavobacteriaceae</taxon>
        <taxon>Flavobacterium</taxon>
    </lineage>
</organism>
<feature type="signal peptide" evidence="1">
    <location>
        <begin position="1"/>
        <end position="18"/>
    </location>
</feature>
<dbReference type="PANTHER" id="PTHR34406">
    <property type="entry name" value="PROTEIN YCEI"/>
    <property type="match status" value="1"/>
</dbReference>
<dbReference type="InterPro" id="IPR007372">
    <property type="entry name" value="Lipid/polyisoprenoid-bd_YceI"/>
</dbReference>
<accession>A0A4R5CRL5</accession>
<evidence type="ECO:0000313" key="4">
    <source>
        <dbReference type="Proteomes" id="UP000294597"/>
    </source>
</evidence>
<feature type="chain" id="PRO_5020597846" evidence="1">
    <location>
        <begin position="19"/>
        <end position="185"/>
    </location>
</feature>
<protein>
    <submittedName>
        <fullName evidence="3">YceI family protein</fullName>
    </submittedName>
</protein>
<dbReference type="EMBL" id="SMFO01000008">
    <property type="protein sequence ID" value="TDE03199.1"/>
    <property type="molecule type" value="Genomic_DNA"/>
</dbReference>
<evidence type="ECO:0000259" key="2">
    <source>
        <dbReference type="Pfam" id="PF04264"/>
    </source>
</evidence>
<sequence>MKTLLLLLSLLTAFSINAQEKLATRNSEVFFEASVPLFEPVKAENKNVQCVLNTKKGTISFTVDIENFSFERSLMQEHFNKIYMESSKYPKATFKGLIEKFDLKNIASQPTEYYINGKINLHGETKNIRVSATIKKVANGIEIISNFNLNTDDYKIEIPYIIRSKVSKSVKVSVKSVFIMGLIAQ</sequence>
<proteinExistence type="predicted"/>
<dbReference type="Proteomes" id="UP000294597">
    <property type="component" value="Unassembled WGS sequence"/>
</dbReference>
<evidence type="ECO:0000313" key="3">
    <source>
        <dbReference type="EMBL" id="TDE03199.1"/>
    </source>
</evidence>